<name>A0A8J4M1E6_9BACL</name>
<keyword evidence="1" id="KW-0479">Metal-binding</keyword>
<dbReference type="EMBL" id="BOVK01000006">
    <property type="protein sequence ID" value="GIQ67762.1"/>
    <property type="molecule type" value="Genomic_DNA"/>
</dbReference>
<gene>
    <name evidence="3" type="primary">ywbC</name>
    <name evidence="3" type="ORF">XYCOK13_05860</name>
</gene>
<evidence type="ECO:0000256" key="1">
    <source>
        <dbReference type="ARBA" id="ARBA00022723"/>
    </source>
</evidence>
<dbReference type="Pfam" id="PF00903">
    <property type="entry name" value="Glyoxalase"/>
    <property type="match status" value="1"/>
</dbReference>
<dbReference type="PANTHER" id="PTHR43048">
    <property type="entry name" value="METHYLMALONYL-COA EPIMERASE"/>
    <property type="match status" value="1"/>
</dbReference>
<keyword evidence="4" id="KW-1185">Reference proteome</keyword>
<dbReference type="CDD" id="cd06587">
    <property type="entry name" value="VOC"/>
    <property type="match status" value="1"/>
</dbReference>
<organism evidence="3 4">
    <name type="scientific">Xylanibacillus composti</name>
    <dbReference type="NCBI Taxonomy" id="1572762"/>
    <lineage>
        <taxon>Bacteria</taxon>
        <taxon>Bacillati</taxon>
        <taxon>Bacillota</taxon>
        <taxon>Bacilli</taxon>
        <taxon>Bacillales</taxon>
        <taxon>Paenibacillaceae</taxon>
        <taxon>Xylanibacillus</taxon>
    </lineage>
</organism>
<protein>
    <recommendedName>
        <fullName evidence="2">VOC domain-containing protein</fullName>
    </recommendedName>
</protein>
<dbReference type="GO" id="GO:0046491">
    <property type="term" value="P:L-methylmalonyl-CoA metabolic process"/>
    <property type="evidence" value="ECO:0007669"/>
    <property type="project" value="TreeGrafter"/>
</dbReference>
<reference evidence="3" key="1">
    <citation type="submission" date="2021-04" db="EMBL/GenBank/DDBJ databases">
        <title>Draft genome sequence of Xylanibacillus composti strain K13.</title>
        <authorList>
            <person name="Uke A."/>
            <person name="Chhe C."/>
            <person name="Baramee S."/>
            <person name="Kosugi A."/>
        </authorList>
    </citation>
    <scope>NUCLEOTIDE SEQUENCE</scope>
    <source>
        <strain evidence="3">K13</strain>
    </source>
</reference>
<dbReference type="GO" id="GO:0046872">
    <property type="term" value="F:metal ion binding"/>
    <property type="evidence" value="ECO:0007669"/>
    <property type="project" value="UniProtKB-KW"/>
</dbReference>
<proteinExistence type="predicted"/>
<accession>A0A8J4M1E6</accession>
<evidence type="ECO:0000313" key="3">
    <source>
        <dbReference type="EMBL" id="GIQ67762.1"/>
    </source>
</evidence>
<feature type="domain" description="VOC" evidence="2">
    <location>
        <begin position="5"/>
        <end position="127"/>
    </location>
</feature>
<dbReference type="AlphaFoldDB" id="A0A8J4M1E6"/>
<dbReference type="InterPro" id="IPR029068">
    <property type="entry name" value="Glyas_Bleomycin-R_OHBP_Dase"/>
</dbReference>
<dbReference type="Proteomes" id="UP000677918">
    <property type="component" value="Unassembled WGS sequence"/>
</dbReference>
<dbReference type="InterPro" id="IPR051785">
    <property type="entry name" value="MMCE/EMCE_epimerase"/>
</dbReference>
<evidence type="ECO:0000259" key="2">
    <source>
        <dbReference type="PROSITE" id="PS51819"/>
    </source>
</evidence>
<dbReference type="PROSITE" id="PS51819">
    <property type="entry name" value="VOC"/>
    <property type="match status" value="1"/>
</dbReference>
<sequence length="130" mass="14764">MARTKIEHIGIMVTDMERSIAFYRDVVGMTLKDSLTLNGGATKLAFMGFGQNPESEIELVWFAESHFPAEGRVHHLAITVDDIDEEYARIQKLGLEFKNKDIQTLPNGAKYFFFYGPDRESVEFMQPAAN</sequence>
<dbReference type="PANTHER" id="PTHR43048:SF3">
    <property type="entry name" value="METHYLMALONYL-COA EPIMERASE, MITOCHONDRIAL"/>
    <property type="match status" value="1"/>
</dbReference>
<dbReference type="Gene3D" id="3.10.180.10">
    <property type="entry name" value="2,3-Dihydroxybiphenyl 1,2-Dioxygenase, domain 1"/>
    <property type="match status" value="1"/>
</dbReference>
<dbReference type="InterPro" id="IPR037523">
    <property type="entry name" value="VOC_core"/>
</dbReference>
<evidence type="ECO:0000313" key="4">
    <source>
        <dbReference type="Proteomes" id="UP000677918"/>
    </source>
</evidence>
<dbReference type="InterPro" id="IPR004360">
    <property type="entry name" value="Glyas_Fos-R_dOase_dom"/>
</dbReference>
<comment type="caution">
    <text evidence="3">The sequence shown here is derived from an EMBL/GenBank/DDBJ whole genome shotgun (WGS) entry which is preliminary data.</text>
</comment>
<dbReference type="GO" id="GO:0004493">
    <property type="term" value="F:methylmalonyl-CoA epimerase activity"/>
    <property type="evidence" value="ECO:0007669"/>
    <property type="project" value="TreeGrafter"/>
</dbReference>
<dbReference type="RefSeq" id="WP_213410390.1">
    <property type="nucleotide sequence ID" value="NZ_BOVK01000006.1"/>
</dbReference>
<dbReference type="SUPFAM" id="SSF54593">
    <property type="entry name" value="Glyoxalase/Bleomycin resistance protein/Dihydroxybiphenyl dioxygenase"/>
    <property type="match status" value="1"/>
</dbReference>